<evidence type="ECO:0000256" key="3">
    <source>
        <dbReference type="SAM" id="MobiDB-lite"/>
    </source>
</evidence>
<dbReference type="SMART" id="SM00674">
    <property type="entry name" value="CENPB"/>
    <property type="match status" value="1"/>
</dbReference>
<dbReference type="InterPro" id="IPR006600">
    <property type="entry name" value="HTH_CenpB_DNA-bd_dom"/>
</dbReference>
<proteinExistence type="predicted"/>
<name>A0A4Y9YEM2_9APHY</name>
<keyword evidence="2" id="KW-0539">Nucleus</keyword>
<keyword evidence="1" id="KW-0238">DNA-binding</keyword>
<organism evidence="5 6">
    <name type="scientific">Rhodofomes roseus</name>
    <dbReference type="NCBI Taxonomy" id="34475"/>
    <lineage>
        <taxon>Eukaryota</taxon>
        <taxon>Fungi</taxon>
        <taxon>Dikarya</taxon>
        <taxon>Basidiomycota</taxon>
        <taxon>Agaricomycotina</taxon>
        <taxon>Agaricomycetes</taxon>
        <taxon>Polyporales</taxon>
        <taxon>Rhodofomes</taxon>
    </lineage>
</organism>
<dbReference type="SUPFAM" id="SSF46689">
    <property type="entry name" value="Homeodomain-like"/>
    <property type="match status" value="2"/>
</dbReference>
<feature type="domain" description="HTH CENPB-type" evidence="4">
    <location>
        <begin position="306"/>
        <end position="379"/>
    </location>
</feature>
<feature type="compositionally biased region" description="Polar residues" evidence="3">
    <location>
        <begin position="74"/>
        <end position="84"/>
    </location>
</feature>
<feature type="compositionally biased region" description="Low complexity" evidence="3">
    <location>
        <begin position="223"/>
        <end position="233"/>
    </location>
</feature>
<accession>A0A4Y9YEM2</accession>
<reference evidence="5 6" key="1">
    <citation type="submission" date="2019-01" db="EMBL/GenBank/DDBJ databases">
        <title>Genome sequencing of the rare red list fungi Fomitopsis rosea.</title>
        <authorList>
            <person name="Buettner E."/>
            <person name="Kellner H."/>
        </authorList>
    </citation>
    <scope>NUCLEOTIDE SEQUENCE [LARGE SCALE GENOMIC DNA]</scope>
    <source>
        <strain evidence="5 6">DSM 105464</strain>
    </source>
</reference>
<dbReference type="PANTHER" id="PTHR19303">
    <property type="entry name" value="TRANSPOSON"/>
    <property type="match status" value="1"/>
</dbReference>
<evidence type="ECO:0000259" key="4">
    <source>
        <dbReference type="PROSITE" id="PS51253"/>
    </source>
</evidence>
<feature type="region of interest" description="Disordered" evidence="3">
    <location>
        <begin position="36"/>
        <end position="144"/>
    </location>
</feature>
<protein>
    <recommendedName>
        <fullName evidence="4">HTH CENPB-type domain-containing protein</fullName>
    </recommendedName>
</protein>
<dbReference type="Gene3D" id="1.10.10.60">
    <property type="entry name" value="Homeodomain-like"/>
    <property type="match status" value="2"/>
</dbReference>
<dbReference type="GO" id="GO:0003677">
    <property type="term" value="F:DNA binding"/>
    <property type="evidence" value="ECO:0007669"/>
    <property type="project" value="UniProtKB-KW"/>
</dbReference>
<dbReference type="PROSITE" id="PS51253">
    <property type="entry name" value="HTH_CENPB"/>
    <property type="match status" value="1"/>
</dbReference>
<dbReference type="InterPro" id="IPR050863">
    <property type="entry name" value="CenT-Element_Derived"/>
</dbReference>
<feature type="region of interest" description="Disordered" evidence="3">
    <location>
        <begin position="153"/>
        <end position="172"/>
    </location>
</feature>
<sequence length="516" mass="57189">MDTQYVGAGLVYHHTSPFFDHNSRPFPVVHNAHHPSMAWQPQQAHTSPPNSSASTSSSLSNTSLYSSVSHSDESVNYPTTSTPLTHPRTGNVYASPPIDSGASNHGPSFDSPQIESSIGPSRVLTRRRAHTTAQAPPRSYTRRTHSLAFAGQQGLREPSPLQHPPPPPYASVSSEIETALGVSPYPYAYYQARATSSSVSSNPRSASPANSVVSLASSRTSYSSSYSASGSNLQQHHSPQEPRQPKHRKQRLWSTDRKKICICHRDNPGMKQEEIAARFGVERSTVSKILKEKDRWLNVKDDEKLQVAKWRPSKFPQIEGNMRMWLEKMEPTGMVFTDAIIRTRAREISTMMGIGEDRFKASSGWVENFKARHGIKKGKYTGEGTTDEKARAMGYGYLPTADPPNIVPPSKDASQPAWHLAEPEYVQPEPAPMTVPDPVAILVPSEDGLTQQEVYVVPKVNVAKEPTKVETLEDAERMASALREYAKTHQHIISPAHEEVLREIIVNIVRYSSDEQ</sequence>
<dbReference type="InterPro" id="IPR001387">
    <property type="entry name" value="Cro/C1-type_HTH"/>
</dbReference>
<dbReference type="Pfam" id="PF04218">
    <property type="entry name" value="CENP-B_N"/>
    <property type="match status" value="1"/>
</dbReference>
<dbReference type="AlphaFoldDB" id="A0A4Y9YEM2"/>
<evidence type="ECO:0000313" key="5">
    <source>
        <dbReference type="EMBL" id="TFY60163.1"/>
    </source>
</evidence>
<dbReference type="CDD" id="cd00093">
    <property type="entry name" value="HTH_XRE"/>
    <property type="match status" value="1"/>
</dbReference>
<feature type="compositionally biased region" description="Low complexity" evidence="3">
    <location>
        <begin position="44"/>
        <end position="69"/>
    </location>
</feature>
<dbReference type="Pfam" id="PF03221">
    <property type="entry name" value="HTH_Tnp_Tc5"/>
    <property type="match status" value="1"/>
</dbReference>
<dbReference type="InterPro" id="IPR009057">
    <property type="entry name" value="Homeodomain-like_sf"/>
</dbReference>
<evidence type="ECO:0000313" key="6">
    <source>
        <dbReference type="Proteomes" id="UP000298390"/>
    </source>
</evidence>
<dbReference type="PANTHER" id="PTHR19303:SF70">
    <property type="entry name" value="HTH CENPB-TYPE DOMAIN-CONTAINING PROTEIN"/>
    <property type="match status" value="1"/>
</dbReference>
<comment type="caution">
    <text evidence="5">The sequence shown here is derived from an EMBL/GenBank/DDBJ whole genome shotgun (WGS) entry which is preliminary data.</text>
</comment>
<evidence type="ECO:0000256" key="1">
    <source>
        <dbReference type="ARBA" id="ARBA00023125"/>
    </source>
</evidence>
<feature type="compositionally biased region" description="Polar residues" evidence="3">
    <location>
        <begin position="101"/>
        <end position="119"/>
    </location>
</feature>
<feature type="region of interest" description="Disordered" evidence="3">
    <location>
        <begin position="223"/>
        <end position="253"/>
    </location>
</feature>
<evidence type="ECO:0000256" key="2">
    <source>
        <dbReference type="ARBA" id="ARBA00023242"/>
    </source>
</evidence>
<dbReference type="EMBL" id="SEKV01000268">
    <property type="protein sequence ID" value="TFY60163.1"/>
    <property type="molecule type" value="Genomic_DNA"/>
</dbReference>
<gene>
    <name evidence="5" type="ORF">EVJ58_g5321</name>
</gene>
<dbReference type="STRING" id="34475.A0A4Y9YEM2"/>
<dbReference type="Proteomes" id="UP000298390">
    <property type="component" value="Unassembled WGS sequence"/>
</dbReference>
<dbReference type="GO" id="GO:0005634">
    <property type="term" value="C:nucleus"/>
    <property type="evidence" value="ECO:0007669"/>
    <property type="project" value="TreeGrafter"/>
</dbReference>
<dbReference type="InterPro" id="IPR007889">
    <property type="entry name" value="HTH_Psq"/>
</dbReference>